<comment type="caution">
    <text evidence="1">The sequence shown here is derived from an EMBL/GenBank/DDBJ whole genome shotgun (WGS) entry which is preliminary data.</text>
</comment>
<sequence>MFHCGNGVFSSTLSILKAPLERCQEESQKQLWLNCQKGCRGHSKKERRTTADPCKNTILTIRHSGRKHYAVGMLCIEAGYRKRMEVNHGMETKWSQQNALDRNESIDQGGLNTNEKQSFQIFICPICFVFLSLDNSVQM</sequence>
<evidence type="ECO:0000313" key="2">
    <source>
        <dbReference type="Proteomes" id="UP001311232"/>
    </source>
</evidence>
<protein>
    <submittedName>
        <fullName evidence="1">Uncharacterized protein</fullName>
    </submittedName>
</protein>
<proteinExistence type="predicted"/>
<dbReference type="AlphaFoldDB" id="A0AAV9RR21"/>
<gene>
    <name evidence="1" type="ORF">CRENBAI_017165</name>
</gene>
<reference evidence="1 2" key="1">
    <citation type="submission" date="2021-06" db="EMBL/GenBank/DDBJ databases">
        <authorList>
            <person name="Palmer J.M."/>
        </authorList>
    </citation>
    <scope>NUCLEOTIDE SEQUENCE [LARGE SCALE GENOMIC DNA]</scope>
    <source>
        <strain evidence="1 2">MEX-2019</strain>
        <tissue evidence="1">Muscle</tissue>
    </source>
</reference>
<dbReference type="Proteomes" id="UP001311232">
    <property type="component" value="Unassembled WGS sequence"/>
</dbReference>
<accession>A0AAV9RR21</accession>
<evidence type="ECO:0000313" key="1">
    <source>
        <dbReference type="EMBL" id="KAK5611401.1"/>
    </source>
</evidence>
<dbReference type="EMBL" id="JAHHUM010001480">
    <property type="protein sequence ID" value="KAK5611401.1"/>
    <property type="molecule type" value="Genomic_DNA"/>
</dbReference>
<organism evidence="1 2">
    <name type="scientific">Crenichthys baileyi</name>
    <name type="common">White River springfish</name>
    <dbReference type="NCBI Taxonomy" id="28760"/>
    <lineage>
        <taxon>Eukaryota</taxon>
        <taxon>Metazoa</taxon>
        <taxon>Chordata</taxon>
        <taxon>Craniata</taxon>
        <taxon>Vertebrata</taxon>
        <taxon>Euteleostomi</taxon>
        <taxon>Actinopterygii</taxon>
        <taxon>Neopterygii</taxon>
        <taxon>Teleostei</taxon>
        <taxon>Neoteleostei</taxon>
        <taxon>Acanthomorphata</taxon>
        <taxon>Ovalentaria</taxon>
        <taxon>Atherinomorphae</taxon>
        <taxon>Cyprinodontiformes</taxon>
        <taxon>Goodeidae</taxon>
        <taxon>Crenichthys</taxon>
    </lineage>
</organism>
<keyword evidence="2" id="KW-1185">Reference proteome</keyword>
<name>A0AAV9RR21_9TELE</name>